<evidence type="ECO:0000313" key="5">
    <source>
        <dbReference type="Proteomes" id="UP000694562"/>
    </source>
</evidence>
<dbReference type="OrthoDB" id="8935730at2759"/>
<dbReference type="Gene3D" id="3.10.100.10">
    <property type="entry name" value="Mannose-Binding Protein A, subunit A"/>
    <property type="match status" value="1"/>
</dbReference>
<keyword evidence="5" id="KW-1185">Reference proteome</keyword>
<dbReference type="Proteomes" id="UP000694562">
    <property type="component" value="Unplaced"/>
</dbReference>
<name>A0A8C4UQX6_FALTI</name>
<dbReference type="GO" id="GO:0030246">
    <property type="term" value="F:carbohydrate binding"/>
    <property type="evidence" value="ECO:0007669"/>
    <property type="project" value="UniProtKB-KW"/>
</dbReference>
<accession>A0A8C4UQX6</accession>
<evidence type="ECO:0000256" key="2">
    <source>
        <dbReference type="ARBA" id="ARBA00022734"/>
    </source>
</evidence>
<evidence type="ECO:0000256" key="1">
    <source>
        <dbReference type="ARBA" id="ARBA00004401"/>
    </source>
</evidence>
<dbReference type="InterPro" id="IPR050828">
    <property type="entry name" value="C-type_lectin/matrix_domain"/>
</dbReference>
<dbReference type="CDD" id="cd03593">
    <property type="entry name" value="CLECT_NK_receptors_like"/>
    <property type="match status" value="1"/>
</dbReference>
<dbReference type="PROSITE" id="PS50041">
    <property type="entry name" value="C_TYPE_LECTIN_2"/>
    <property type="match status" value="1"/>
</dbReference>
<organism evidence="4 5">
    <name type="scientific">Falco tinnunculus</name>
    <name type="common">Common kestrel</name>
    <dbReference type="NCBI Taxonomy" id="100819"/>
    <lineage>
        <taxon>Eukaryota</taxon>
        <taxon>Metazoa</taxon>
        <taxon>Chordata</taxon>
        <taxon>Craniata</taxon>
        <taxon>Vertebrata</taxon>
        <taxon>Euteleostomi</taxon>
        <taxon>Archelosauria</taxon>
        <taxon>Archosauria</taxon>
        <taxon>Dinosauria</taxon>
        <taxon>Saurischia</taxon>
        <taxon>Theropoda</taxon>
        <taxon>Coelurosauria</taxon>
        <taxon>Aves</taxon>
        <taxon>Neognathae</taxon>
        <taxon>Neoaves</taxon>
        <taxon>Telluraves</taxon>
        <taxon>Australaves</taxon>
        <taxon>Falconiformes</taxon>
        <taxon>Falconidae</taxon>
        <taxon>Falco</taxon>
    </lineage>
</organism>
<comment type="subcellular location">
    <subcellularLocation>
        <location evidence="1">Cell membrane</location>
        <topology evidence="1">Single-pass type II membrane protein</topology>
    </subcellularLocation>
</comment>
<reference evidence="4" key="2">
    <citation type="submission" date="2025-09" db="UniProtKB">
        <authorList>
            <consortium name="Ensembl"/>
        </authorList>
    </citation>
    <scope>IDENTIFICATION</scope>
</reference>
<reference evidence="4" key="1">
    <citation type="submission" date="2025-08" db="UniProtKB">
        <authorList>
            <consortium name="Ensembl"/>
        </authorList>
    </citation>
    <scope>IDENTIFICATION</scope>
</reference>
<dbReference type="Ensembl" id="ENSFTIT00000016941.1">
    <property type="protein sequence ID" value="ENSFTIP00000016254.1"/>
    <property type="gene ID" value="ENSFTIG00000010775.1"/>
</dbReference>
<dbReference type="Pfam" id="PF00059">
    <property type="entry name" value="Lectin_C"/>
    <property type="match status" value="1"/>
</dbReference>
<dbReference type="InterPro" id="IPR016186">
    <property type="entry name" value="C-type_lectin-like/link_sf"/>
</dbReference>
<keyword evidence="2" id="KW-0430">Lectin</keyword>
<dbReference type="InterPro" id="IPR016187">
    <property type="entry name" value="CTDL_fold"/>
</dbReference>
<dbReference type="SMART" id="SM00034">
    <property type="entry name" value="CLECT"/>
    <property type="match status" value="1"/>
</dbReference>
<proteinExistence type="predicted"/>
<dbReference type="AlphaFoldDB" id="A0A8C4UQX6"/>
<feature type="domain" description="C-type lectin" evidence="3">
    <location>
        <begin position="119"/>
        <end position="224"/>
    </location>
</feature>
<evidence type="ECO:0000259" key="3">
    <source>
        <dbReference type="PROSITE" id="PS50041"/>
    </source>
</evidence>
<dbReference type="PANTHER" id="PTHR45710:SF26">
    <property type="entry name" value="RH26557P"/>
    <property type="match status" value="1"/>
</dbReference>
<dbReference type="InterPro" id="IPR001304">
    <property type="entry name" value="C-type_lectin-like"/>
</dbReference>
<dbReference type="InterPro" id="IPR033992">
    <property type="entry name" value="NKR-like_CTLD"/>
</dbReference>
<sequence length="230" mass="25234">MLVTDSFIPRREAPLGPTGAAMRCGGCGASDPLLPRLPPGDGSPAACSSAGLAAAIRKQQPLGTAAAPRRQDRPDTGVPLSFWRTVAGTVIVVSVILLCMRVTLKGPQLETCPDDWLYYQKKCYYHSEAVASWNSSQESCSRYGAFLAVIDSHQELNFIMYRLRVTDFWIGLHRKGGKFFWANGESFDTKLFHVNTTNDGNCVCVDSPFISTRRCSSLRDSLCTIDLFNA</sequence>
<protein>
    <recommendedName>
        <fullName evidence="3">C-type lectin domain-containing protein</fullName>
    </recommendedName>
</protein>
<dbReference type="SUPFAM" id="SSF56436">
    <property type="entry name" value="C-type lectin-like"/>
    <property type="match status" value="1"/>
</dbReference>
<dbReference type="PANTHER" id="PTHR45710">
    <property type="entry name" value="C-TYPE LECTIN DOMAIN-CONTAINING PROTEIN 180"/>
    <property type="match status" value="1"/>
</dbReference>
<dbReference type="OMA" id="THFLIQV"/>
<evidence type="ECO:0000313" key="4">
    <source>
        <dbReference type="Ensembl" id="ENSFTIP00000016254.1"/>
    </source>
</evidence>
<dbReference type="GO" id="GO:0005886">
    <property type="term" value="C:plasma membrane"/>
    <property type="evidence" value="ECO:0007669"/>
    <property type="project" value="UniProtKB-SubCell"/>
</dbReference>